<gene>
    <name evidence="2" type="ORF">Y882_11905</name>
</gene>
<evidence type="ECO:0000256" key="1">
    <source>
        <dbReference type="SAM" id="Phobius"/>
    </source>
</evidence>
<dbReference type="InterPro" id="IPR008979">
    <property type="entry name" value="Galactose-bd-like_sf"/>
</dbReference>
<proteinExistence type="predicted"/>
<comment type="caution">
    <text evidence="2">The sequence shown here is derived from an EMBL/GenBank/DDBJ whole genome shotgun (WGS) entry which is preliminary data.</text>
</comment>
<dbReference type="STRING" id="1440762.Y882_11905"/>
<dbReference type="Gene3D" id="2.60.120.260">
    <property type="entry name" value="Galactose-binding domain-like"/>
    <property type="match status" value="1"/>
</dbReference>
<organism evidence="2 3">
    <name type="scientific">Dyella japonica DSM 16301</name>
    <dbReference type="NCBI Taxonomy" id="1440762"/>
    <lineage>
        <taxon>Bacteria</taxon>
        <taxon>Pseudomonadati</taxon>
        <taxon>Pseudomonadota</taxon>
        <taxon>Gammaproteobacteria</taxon>
        <taxon>Lysobacterales</taxon>
        <taxon>Rhodanobacteraceae</taxon>
        <taxon>Dyella</taxon>
    </lineage>
</organism>
<keyword evidence="1" id="KW-1133">Transmembrane helix</keyword>
<dbReference type="AlphaFoldDB" id="A0A0G9H6Y6"/>
<feature type="transmembrane region" description="Helical" evidence="1">
    <location>
        <begin position="296"/>
        <end position="319"/>
    </location>
</feature>
<reference evidence="2 3" key="1">
    <citation type="journal article" date="2015" name="Antonie Van Leeuwenhoek">
        <title>A phylogenomic and molecular marker based taxonomic framework for the order Xanthomonadales: proposal to transfer the families Algiphilaceae and Solimonadaceae to the order Nevskiales ord. nov. and to create a new family within the order Xanthomonadales, the family Rhodanobacteraceae fam. nov., containing the genus Rhodanobacter and its closest relatives.</title>
        <authorList>
            <person name="Naushad S."/>
            <person name="Adeolu M."/>
            <person name="Wong S."/>
            <person name="Sohail M."/>
            <person name="Schellhorn H.E."/>
            <person name="Gupta R.S."/>
        </authorList>
    </citation>
    <scope>NUCLEOTIDE SEQUENCE [LARGE SCALE GENOMIC DNA]</scope>
    <source>
        <strain evidence="2 3">DSM 16301</strain>
    </source>
</reference>
<keyword evidence="1" id="KW-0812">Transmembrane</keyword>
<dbReference type="EMBL" id="JPLA01000028">
    <property type="protein sequence ID" value="KLD63462.1"/>
    <property type="molecule type" value="Genomic_DNA"/>
</dbReference>
<protein>
    <submittedName>
        <fullName evidence="2">Uncharacterized protein</fullName>
    </submittedName>
</protein>
<feature type="transmembrane region" description="Helical" evidence="1">
    <location>
        <begin position="366"/>
        <end position="390"/>
    </location>
</feature>
<dbReference type="SUPFAM" id="SSF49785">
    <property type="entry name" value="Galactose-binding domain-like"/>
    <property type="match status" value="1"/>
</dbReference>
<feature type="transmembrane region" description="Helical" evidence="1">
    <location>
        <begin position="402"/>
        <end position="421"/>
    </location>
</feature>
<feature type="transmembrane region" description="Helical" evidence="1">
    <location>
        <begin position="262"/>
        <end position="284"/>
    </location>
</feature>
<dbReference type="Proteomes" id="UP000035481">
    <property type="component" value="Unassembled WGS sequence"/>
</dbReference>
<accession>A0A0G9H6Y6</accession>
<evidence type="ECO:0000313" key="3">
    <source>
        <dbReference type="Proteomes" id="UP000035481"/>
    </source>
</evidence>
<feature type="transmembrane region" description="Helical" evidence="1">
    <location>
        <begin position="334"/>
        <end position="354"/>
    </location>
</feature>
<name>A0A0G9H6Y6_9GAMM</name>
<keyword evidence="1" id="KW-0472">Membrane</keyword>
<dbReference type="PATRIC" id="fig|1440762.4.peg.1881"/>
<feature type="transmembrane region" description="Helical" evidence="1">
    <location>
        <begin position="236"/>
        <end position="256"/>
    </location>
</feature>
<evidence type="ECO:0000313" key="2">
    <source>
        <dbReference type="EMBL" id="KLD63462.1"/>
    </source>
</evidence>
<feature type="transmembrane region" description="Helical" evidence="1">
    <location>
        <begin position="212"/>
        <end position="229"/>
    </location>
</feature>
<sequence>MIPSAHAVADPAPDARIVLGHSTVPLNGPWRFHIGDDQRWSSPDFDDSAWETVDLTPAAGAHDGDVGLPGYVTGWSQRGHAHYTGYAWYRIRIAVDGDKATALALAGPTLVDSTYQLYVDGKLVGGPGDFSQTPPTVFAAKPSVFALPTSPSAPTQTYVIAFRVWLDPLEASGESGGMHVAPVIGAADAIQQLHQTQWLQTFKGYVVDAAEPLAFVLLAIMVVALTAGGTADSYRWLVAALILLALLRVNQVLFFWTPYLSLRGYDIAVTVLLRPLVLAAWTLAWRDWFRLDKRPWLGRAVGALTVIYVVFACLGRPWFAPEATHGIKASGDVVIQSLRVVFAALYLWVIALGVTRSPKPSTWLAALAAILVGIGLFATELSALGVPGIWFPYGTGVSRSQYAYALFIALLFVLILIRSVGYARRK</sequence>